<feature type="chain" id="PRO_5043652081" evidence="5">
    <location>
        <begin position="27"/>
        <end position="232"/>
    </location>
</feature>
<dbReference type="InterPro" id="IPR000742">
    <property type="entry name" value="EGF"/>
</dbReference>
<dbReference type="SMART" id="SM00181">
    <property type="entry name" value="EGF"/>
    <property type="match status" value="2"/>
</dbReference>
<feature type="domain" description="EGF-like" evidence="6">
    <location>
        <begin position="92"/>
        <end position="123"/>
    </location>
</feature>
<accession>A0AAV4JHT5</accession>
<feature type="region of interest" description="Disordered" evidence="4">
    <location>
        <begin position="32"/>
        <end position="62"/>
    </location>
</feature>
<keyword evidence="8" id="KW-1185">Reference proteome</keyword>
<dbReference type="EMBL" id="BMAT01013890">
    <property type="protein sequence ID" value="GFS22249.1"/>
    <property type="molecule type" value="Genomic_DNA"/>
</dbReference>
<evidence type="ECO:0000256" key="5">
    <source>
        <dbReference type="SAM" id="SignalP"/>
    </source>
</evidence>
<proteinExistence type="predicted"/>
<evidence type="ECO:0000313" key="7">
    <source>
        <dbReference type="EMBL" id="GFS22249.1"/>
    </source>
</evidence>
<dbReference type="CDD" id="cd00054">
    <property type="entry name" value="EGF_CA"/>
    <property type="match status" value="1"/>
</dbReference>
<keyword evidence="1 3" id="KW-0245">EGF-like domain</keyword>
<evidence type="ECO:0000259" key="6">
    <source>
        <dbReference type="PROSITE" id="PS50026"/>
    </source>
</evidence>
<dbReference type="Pfam" id="PF07645">
    <property type="entry name" value="EGF_CA"/>
    <property type="match status" value="1"/>
</dbReference>
<comment type="caution">
    <text evidence="3">Lacks conserved residue(s) required for the propagation of feature annotation.</text>
</comment>
<dbReference type="InterPro" id="IPR049883">
    <property type="entry name" value="NOTCH1_EGF-like"/>
</dbReference>
<protein>
    <submittedName>
        <fullName evidence="7">Epidermal growth factor-like protein 7</fullName>
    </submittedName>
</protein>
<gene>
    <name evidence="7" type="ORF">ElyMa_006945900</name>
</gene>
<evidence type="ECO:0000256" key="3">
    <source>
        <dbReference type="PROSITE-ProRule" id="PRU00076"/>
    </source>
</evidence>
<dbReference type="InterPro" id="IPR001881">
    <property type="entry name" value="EGF-like_Ca-bd_dom"/>
</dbReference>
<dbReference type="PROSITE" id="PS50026">
    <property type="entry name" value="EGF_3"/>
    <property type="match status" value="1"/>
</dbReference>
<reference evidence="7 8" key="1">
    <citation type="journal article" date="2021" name="Elife">
        <title>Chloroplast acquisition without the gene transfer in kleptoplastic sea slugs, Plakobranchus ocellatus.</title>
        <authorList>
            <person name="Maeda T."/>
            <person name="Takahashi S."/>
            <person name="Yoshida T."/>
            <person name="Shimamura S."/>
            <person name="Takaki Y."/>
            <person name="Nagai Y."/>
            <person name="Toyoda A."/>
            <person name="Suzuki Y."/>
            <person name="Arimoto A."/>
            <person name="Ishii H."/>
            <person name="Satoh N."/>
            <person name="Nishiyama T."/>
            <person name="Hasebe M."/>
            <person name="Maruyama T."/>
            <person name="Minagawa J."/>
            <person name="Obokata J."/>
            <person name="Shigenobu S."/>
        </authorList>
    </citation>
    <scope>NUCLEOTIDE SEQUENCE [LARGE SCALE GENOMIC DNA]</scope>
</reference>
<dbReference type="InterPro" id="IPR018097">
    <property type="entry name" value="EGF_Ca-bd_CS"/>
</dbReference>
<dbReference type="InterPro" id="IPR000152">
    <property type="entry name" value="EGF-type_Asp/Asn_hydroxyl_site"/>
</dbReference>
<evidence type="ECO:0000256" key="1">
    <source>
        <dbReference type="ARBA" id="ARBA00022536"/>
    </source>
</evidence>
<feature type="disulfide bond" evidence="3">
    <location>
        <begin position="113"/>
        <end position="122"/>
    </location>
</feature>
<feature type="signal peptide" evidence="5">
    <location>
        <begin position="1"/>
        <end position="26"/>
    </location>
</feature>
<dbReference type="PROSITE" id="PS01187">
    <property type="entry name" value="EGF_CA"/>
    <property type="match status" value="1"/>
</dbReference>
<dbReference type="GO" id="GO:0005509">
    <property type="term" value="F:calcium ion binding"/>
    <property type="evidence" value="ECO:0007669"/>
    <property type="project" value="InterPro"/>
</dbReference>
<name>A0AAV4JHT5_9GAST</name>
<dbReference type="PROSITE" id="PS00022">
    <property type="entry name" value="EGF_1"/>
    <property type="match status" value="1"/>
</dbReference>
<evidence type="ECO:0000313" key="8">
    <source>
        <dbReference type="Proteomes" id="UP000762676"/>
    </source>
</evidence>
<feature type="disulfide bond" evidence="3">
    <location>
        <begin position="96"/>
        <end position="106"/>
    </location>
</feature>
<keyword evidence="5" id="KW-0732">Signal</keyword>
<evidence type="ECO:0000256" key="2">
    <source>
        <dbReference type="ARBA" id="ARBA00023157"/>
    </source>
</evidence>
<dbReference type="SUPFAM" id="SSF57196">
    <property type="entry name" value="EGF/Laminin"/>
    <property type="match status" value="2"/>
</dbReference>
<dbReference type="Gene3D" id="2.10.25.10">
    <property type="entry name" value="Laminin"/>
    <property type="match status" value="2"/>
</dbReference>
<dbReference type="AlphaFoldDB" id="A0AAV4JHT5"/>
<evidence type="ECO:0000256" key="4">
    <source>
        <dbReference type="SAM" id="MobiDB-lite"/>
    </source>
</evidence>
<comment type="caution">
    <text evidence="7">The sequence shown here is derived from an EMBL/GenBank/DDBJ whole genome shotgun (WGS) entry which is preliminary data.</text>
</comment>
<keyword evidence="2 3" id="KW-1015">Disulfide bond</keyword>
<dbReference type="Proteomes" id="UP000762676">
    <property type="component" value="Unassembled WGS sequence"/>
</dbReference>
<organism evidence="7 8">
    <name type="scientific">Elysia marginata</name>
    <dbReference type="NCBI Taxonomy" id="1093978"/>
    <lineage>
        <taxon>Eukaryota</taxon>
        <taxon>Metazoa</taxon>
        <taxon>Spiralia</taxon>
        <taxon>Lophotrochozoa</taxon>
        <taxon>Mollusca</taxon>
        <taxon>Gastropoda</taxon>
        <taxon>Heterobranchia</taxon>
        <taxon>Euthyneura</taxon>
        <taxon>Panpulmonata</taxon>
        <taxon>Sacoglossa</taxon>
        <taxon>Placobranchoidea</taxon>
        <taxon>Plakobranchidae</taxon>
        <taxon>Elysia</taxon>
    </lineage>
</organism>
<dbReference type="PROSITE" id="PS00010">
    <property type="entry name" value="ASX_HYDROXYL"/>
    <property type="match status" value="1"/>
</dbReference>
<sequence length="232" mass="25062">MLLVVVEVVVLVLMMMLLLLFFVAGGDDGGDGVDNDQDDDDDDNDDGDYDGGDDNVDDDDDDDDNVVVVVEVMVISSLKSHFLQHVQHSLCPAIDCIPDCLNGGVCVDGLCQCARGLQGDRCQTDIDECLTVSDGCKGHCRNTFGGFECVCPLSLTLGEDGRSCIPRSEQFYFVSMGYWRLCAPSTITYDVITPIGSVSLKADNWLASPVSPSAILVFLCYGLRPPERARSA</sequence>
<dbReference type="SMART" id="SM00179">
    <property type="entry name" value="EGF_CA"/>
    <property type="match status" value="1"/>
</dbReference>